<protein>
    <submittedName>
        <fullName evidence="1">IQ motif EF-hand binding site domain-containing protein</fullName>
    </submittedName>
</protein>
<gene>
    <name evidence="1" type="ORF">IHE45_16G088200</name>
</gene>
<name>A0ACB7UJ01_DIOAL</name>
<dbReference type="EMBL" id="CM037026">
    <property type="protein sequence ID" value="KAH7660274.1"/>
    <property type="molecule type" value="Genomic_DNA"/>
</dbReference>
<evidence type="ECO:0000313" key="1">
    <source>
        <dbReference type="EMBL" id="KAH7660274.1"/>
    </source>
</evidence>
<accession>A0ACB7UJ01</accession>
<organism evidence="1 2">
    <name type="scientific">Dioscorea alata</name>
    <name type="common">Purple yam</name>
    <dbReference type="NCBI Taxonomy" id="55571"/>
    <lineage>
        <taxon>Eukaryota</taxon>
        <taxon>Viridiplantae</taxon>
        <taxon>Streptophyta</taxon>
        <taxon>Embryophyta</taxon>
        <taxon>Tracheophyta</taxon>
        <taxon>Spermatophyta</taxon>
        <taxon>Magnoliopsida</taxon>
        <taxon>Liliopsida</taxon>
        <taxon>Dioscoreales</taxon>
        <taxon>Dioscoreaceae</taxon>
        <taxon>Dioscorea</taxon>
    </lineage>
</organism>
<proteinExistence type="predicted"/>
<evidence type="ECO:0000313" key="2">
    <source>
        <dbReference type="Proteomes" id="UP000827976"/>
    </source>
</evidence>
<comment type="caution">
    <text evidence="1">The sequence shown here is derived from an EMBL/GenBank/DDBJ whole genome shotgun (WGS) entry which is preliminary data.</text>
</comment>
<dbReference type="Proteomes" id="UP000827976">
    <property type="component" value="Chromosome 16"/>
</dbReference>
<sequence length="365" mass="41178">MGLTGGLVRRVFPKNPRSERSRWSSVRVYLCGDEFNSLLAEDDLNSINSIKSSDVATVTKPSTEVSSSTLPLEQSCNSTIIKTENEESSQTSAAIFIQSAFRGFLARKQFQEIRKSDQRVVDHVELLQEPSVESEAISTEVQIGGSVDSLRIRDENAGIQHRILRKSQSQVHRLKEEWDDSTVSSNISRMRTQNRLEAMTRRERALAYAFSQQLRTCSAVKKKSARTDDNESNMGWSWLERWMATRLPDNSTDECIDRRTTIVKKRLEMALEERESCGSNDVSVNLDGSRTISENPSDGFGPIKNKTKAARSASRMKSSSAAVYHCSGTISDKMNKRVSLRDALKEKRCKQVQENSKPKNPEKQM</sequence>
<reference evidence="2" key="1">
    <citation type="journal article" date="2022" name="Nat. Commun.">
        <title>Chromosome evolution and the genetic basis of agronomically important traits in greater yam.</title>
        <authorList>
            <person name="Bredeson J.V."/>
            <person name="Lyons J.B."/>
            <person name="Oniyinde I.O."/>
            <person name="Okereke N.R."/>
            <person name="Kolade O."/>
            <person name="Nnabue I."/>
            <person name="Nwadili C.O."/>
            <person name="Hribova E."/>
            <person name="Parker M."/>
            <person name="Nwogha J."/>
            <person name="Shu S."/>
            <person name="Carlson J."/>
            <person name="Kariba R."/>
            <person name="Muthemba S."/>
            <person name="Knop K."/>
            <person name="Barton G.J."/>
            <person name="Sherwood A.V."/>
            <person name="Lopez-Montes A."/>
            <person name="Asiedu R."/>
            <person name="Jamnadass R."/>
            <person name="Muchugi A."/>
            <person name="Goodstein D."/>
            <person name="Egesi C.N."/>
            <person name="Featherston J."/>
            <person name="Asfaw A."/>
            <person name="Simpson G.G."/>
            <person name="Dolezel J."/>
            <person name="Hendre P.S."/>
            <person name="Van Deynze A."/>
            <person name="Kumar P.L."/>
            <person name="Obidiegwu J.E."/>
            <person name="Bhattacharjee R."/>
            <person name="Rokhsar D.S."/>
        </authorList>
    </citation>
    <scope>NUCLEOTIDE SEQUENCE [LARGE SCALE GENOMIC DNA]</scope>
    <source>
        <strain evidence="2">cv. TDa95/00328</strain>
    </source>
</reference>
<keyword evidence="2" id="KW-1185">Reference proteome</keyword>